<evidence type="ECO:0000313" key="2">
    <source>
        <dbReference type="EMBL" id="PCE40759.1"/>
    </source>
</evidence>
<dbReference type="EMBL" id="NWUF01000023">
    <property type="protein sequence ID" value="PCE40759.1"/>
    <property type="molecule type" value="Genomic_DNA"/>
</dbReference>
<feature type="transmembrane region" description="Helical" evidence="1">
    <location>
        <begin position="100"/>
        <end position="123"/>
    </location>
</feature>
<reference evidence="2 3" key="1">
    <citation type="submission" date="2017-09" db="EMBL/GenBank/DDBJ databases">
        <title>The Catabolism of 3,6-Dichlorosalicylic acid is Initiated by the Cytochrome P450 Monooxygenase DsmABC in Rhizorhabdus dicambivorans Ndbn-20.</title>
        <authorList>
            <person name="Na L."/>
        </authorList>
    </citation>
    <scope>NUCLEOTIDE SEQUENCE [LARGE SCALE GENOMIC DNA]</scope>
    <source>
        <strain evidence="2 3">Ndbn-20m</strain>
    </source>
</reference>
<feature type="transmembrane region" description="Helical" evidence="1">
    <location>
        <begin position="135"/>
        <end position="159"/>
    </location>
</feature>
<dbReference type="KEGG" id="rdi:CMV14_09660"/>
<comment type="caution">
    <text evidence="2">The sequence shown here is derived from an EMBL/GenBank/DDBJ whole genome shotgun (WGS) entry which is preliminary data.</text>
</comment>
<feature type="transmembrane region" description="Helical" evidence="1">
    <location>
        <begin position="16"/>
        <end position="34"/>
    </location>
</feature>
<dbReference type="RefSeq" id="WP_066967128.1">
    <property type="nucleotide sequence ID" value="NZ_CP023449.1"/>
</dbReference>
<keyword evidence="1" id="KW-0812">Transmembrane</keyword>
<gene>
    <name evidence="2" type="ORF">COO09_18770</name>
</gene>
<evidence type="ECO:0000313" key="3">
    <source>
        <dbReference type="Proteomes" id="UP000218934"/>
    </source>
</evidence>
<accession>A0A2A4FRL3</accession>
<sequence length="168" mass="19177">MTTQGASSRIGEVTRWWAAFSGVLLWFLYLAVQFDLMDAEERRYCARREALGELCNYDHLPMLEFFFVPAFVLLAAYPFSRFAYGVFAPPIDARRLRWSFAGATDATTTYPVMPILAVLGLGWSTVRMASIPFAFASWVSVLYWAAWICWFAGAIAASWSRRAERQDR</sequence>
<dbReference type="OrthoDB" id="10007368at2"/>
<keyword evidence="3" id="KW-1185">Reference proteome</keyword>
<keyword evidence="1" id="KW-0472">Membrane</keyword>
<name>A0A2A4FRL3_9SPHN</name>
<organism evidence="2 3">
    <name type="scientific">Rhizorhabdus dicambivorans</name>
    <dbReference type="NCBI Taxonomy" id="1850238"/>
    <lineage>
        <taxon>Bacteria</taxon>
        <taxon>Pseudomonadati</taxon>
        <taxon>Pseudomonadota</taxon>
        <taxon>Alphaproteobacteria</taxon>
        <taxon>Sphingomonadales</taxon>
        <taxon>Sphingomonadaceae</taxon>
        <taxon>Rhizorhabdus</taxon>
    </lineage>
</organism>
<feature type="transmembrane region" description="Helical" evidence="1">
    <location>
        <begin position="66"/>
        <end position="88"/>
    </location>
</feature>
<dbReference type="AlphaFoldDB" id="A0A2A4FRL3"/>
<evidence type="ECO:0000256" key="1">
    <source>
        <dbReference type="SAM" id="Phobius"/>
    </source>
</evidence>
<proteinExistence type="predicted"/>
<dbReference type="Proteomes" id="UP000218934">
    <property type="component" value="Unassembled WGS sequence"/>
</dbReference>
<protein>
    <submittedName>
        <fullName evidence="2">Uncharacterized protein</fullName>
    </submittedName>
</protein>
<keyword evidence="1" id="KW-1133">Transmembrane helix</keyword>